<dbReference type="Pfam" id="PF01637">
    <property type="entry name" value="ATPase_2"/>
    <property type="match status" value="1"/>
</dbReference>
<protein>
    <submittedName>
        <fullName evidence="3">ATP-binding protein</fullName>
    </submittedName>
</protein>
<accession>A0AAU6VIV6</accession>
<sequence length="448" mass="52548">MKKFYNRQKELKALQTVSEQIVKTKGQLSVMVGRRRVGKTRLLNEAFQQENTQFLYLFISRKSENSLVAEFAEIINSELGVKFFQPQSLRDIIEFLLDYTKQKPLTIIIDEFQDIDIVNPALFSDIQNLWDANKRDSMMHLVCCGSLYSMMTKIFKGKDEPLFNRDDRFFKIQPLQPSYIAEVMKDHDQFDAENMLRWWCLSGGIPKYLEWLTRFSAENDDLFEAVISEFSPLIKEGTHRLVEDFGSEHRIYFDILGAISKGNTSRARIENFLGMSVGVHLEKLDEVFDVITKKRPISSKENSRDIRYSISDPFLNFWFRFIHANKSAVEMENYEYIRRYIERDFTVYSGLELESLFVAILVESKQFAKIGGYWDAKGHNEIDIVAINDLDKKILIAEVKRQQKRYSEAKLIEKSHCLLQKLNLKGYDIEYRGFSLDNLVETMKEYQA</sequence>
<reference evidence="3" key="1">
    <citation type="submission" date="2022-03" db="EMBL/GenBank/DDBJ databases">
        <title>Sea Food Isolates.</title>
        <authorList>
            <person name="Li c."/>
        </authorList>
    </citation>
    <scope>NUCLEOTIDE SEQUENCE</scope>
    <source>
        <strain evidence="3">19MO03SA05</strain>
    </source>
</reference>
<evidence type="ECO:0000313" key="3">
    <source>
        <dbReference type="EMBL" id="XAG86260.1"/>
    </source>
</evidence>
<dbReference type="PANTHER" id="PTHR34704">
    <property type="entry name" value="ATPASE"/>
    <property type="match status" value="1"/>
</dbReference>
<keyword evidence="3" id="KW-0067">ATP-binding</keyword>
<dbReference type="Gene3D" id="3.40.50.300">
    <property type="entry name" value="P-loop containing nucleotide triphosphate hydrolases"/>
    <property type="match status" value="1"/>
</dbReference>
<feature type="domain" description="ATPase" evidence="1">
    <location>
        <begin position="4"/>
        <end position="210"/>
    </location>
</feature>
<proteinExistence type="predicted"/>
<dbReference type="EMBL" id="CP095351">
    <property type="protein sequence ID" value="XAG86260.1"/>
    <property type="molecule type" value="Genomic_DNA"/>
</dbReference>
<gene>
    <name evidence="3" type="ORF">MRM63_13815</name>
</gene>
<organism evidence="3">
    <name type="scientific">bacterium 19MO03SA05</name>
    <dbReference type="NCBI Taxonomy" id="2920620"/>
    <lineage>
        <taxon>Bacteria</taxon>
    </lineage>
</organism>
<dbReference type="PANTHER" id="PTHR34704:SF1">
    <property type="entry name" value="ATPASE"/>
    <property type="match status" value="1"/>
</dbReference>
<evidence type="ECO:0000259" key="2">
    <source>
        <dbReference type="Pfam" id="PF03008"/>
    </source>
</evidence>
<dbReference type="AlphaFoldDB" id="A0AAU6VIV6"/>
<dbReference type="InterPro" id="IPR011579">
    <property type="entry name" value="ATPase_dom"/>
</dbReference>
<keyword evidence="3" id="KW-0547">Nucleotide-binding</keyword>
<dbReference type="SUPFAM" id="SSF52540">
    <property type="entry name" value="P-loop containing nucleoside triphosphate hydrolases"/>
    <property type="match status" value="1"/>
</dbReference>
<feature type="domain" description="DUF234" evidence="2">
    <location>
        <begin position="318"/>
        <end position="410"/>
    </location>
</feature>
<dbReference type="InterPro" id="IPR027417">
    <property type="entry name" value="P-loop_NTPase"/>
</dbReference>
<evidence type="ECO:0000259" key="1">
    <source>
        <dbReference type="Pfam" id="PF01637"/>
    </source>
</evidence>
<dbReference type="GO" id="GO:0005524">
    <property type="term" value="F:ATP binding"/>
    <property type="evidence" value="ECO:0007669"/>
    <property type="project" value="UniProtKB-KW"/>
</dbReference>
<dbReference type="Pfam" id="PF03008">
    <property type="entry name" value="DUF234"/>
    <property type="match status" value="1"/>
</dbReference>
<name>A0AAU6VIV6_UNCXX</name>
<dbReference type="InterPro" id="IPR004256">
    <property type="entry name" value="DUF234"/>
</dbReference>